<dbReference type="Proteomes" id="UP000253472">
    <property type="component" value="Unassembled WGS sequence"/>
</dbReference>
<protein>
    <submittedName>
        <fullName evidence="1">Uncharacterized protein</fullName>
    </submittedName>
</protein>
<dbReference type="AlphaFoldDB" id="A0A367Y1E4"/>
<sequence>MVSKDTLEKLERKELSLVQTSVLLMSPYPLTEYDVRALSKELAHKPKFERFDIEEEFAPLLDPSH</sequence>
<keyword evidence="2" id="KW-1185">Reference proteome</keyword>
<evidence type="ECO:0000313" key="2">
    <source>
        <dbReference type="Proteomes" id="UP000253472"/>
    </source>
</evidence>
<organism evidence="1 2">
    <name type="scientific">Candida viswanathii</name>
    <dbReference type="NCBI Taxonomy" id="5486"/>
    <lineage>
        <taxon>Eukaryota</taxon>
        <taxon>Fungi</taxon>
        <taxon>Dikarya</taxon>
        <taxon>Ascomycota</taxon>
        <taxon>Saccharomycotina</taxon>
        <taxon>Pichiomycetes</taxon>
        <taxon>Debaryomycetaceae</taxon>
        <taxon>Candida/Lodderomyces clade</taxon>
        <taxon>Candida</taxon>
    </lineage>
</organism>
<proteinExistence type="predicted"/>
<reference evidence="1 2" key="1">
    <citation type="submission" date="2018-06" db="EMBL/GenBank/DDBJ databases">
        <title>Whole genome sequencing of Candida tropicalis (genome annotated by CSBL at Korea University).</title>
        <authorList>
            <person name="Ahn J."/>
        </authorList>
    </citation>
    <scope>NUCLEOTIDE SEQUENCE [LARGE SCALE GENOMIC DNA]</scope>
    <source>
        <strain evidence="1 2">ATCC 20962</strain>
    </source>
</reference>
<comment type="caution">
    <text evidence="1">The sequence shown here is derived from an EMBL/GenBank/DDBJ whole genome shotgun (WGS) entry which is preliminary data.</text>
</comment>
<name>A0A367Y1E4_9ASCO</name>
<dbReference type="EMBL" id="QLNQ01000027">
    <property type="protein sequence ID" value="RCK59674.1"/>
    <property type="molecule type" value="Genomic_DNA"/>
</dbReference>
<gene>
    <name evidence="1" type="ORF">Cantr_07322</name>
</gene>
<accession>A0A367Y1E4</accession>
<evidence type="ECO:0000313" key="1">
    <source>
        <dbReference type="EMBL" id="RCK59674.1"/>
    </source>
</evidence>